<protein>
    <recommendedName>
        <fullName evidence="4">Cytochrome P450</fullName>
    </recommendedName>
</protein>
<keyword evidence="2" id="KW-0614">Plasmid</keyword>
<dbReference type="SUPFAM" id="SSF48264">
    <property type="entry name" value="Cytochrome P450"/>
    <property type="match status" value="1"/>
</dbReference>
<keyword evidence="3" id="KW-1185">Reference proteome</keyword>
<gene>
    <name evidence="2" type="ORF">MBRA_54470</name>
</gene>
<geneLocation type="plasmid" evidence="2 3">
    <name>pJCM12687</name>
</geneLocation>
<proteinExistence type="inferred from homology"/>
<dbReference type="InterPro" id="IPR036396">
    <property type="entry name" value="Cyt_P450_sf"/>
</dbReference>
<reference evidence="2 3" key="1">
    <citation type="journal article" date="2019" name="Emerg. Microbes Infect.">
        <title>Comprehensive subspecies identification of 175 nontuberculous mycobacteria species based on 7547 genomic profiles.</title>
        <authorList>
            <person name="Matsumoto Y."/>
            <person name="Kinjo T."/>
            <person name="Motooka D."/>
            <person name="Nabeya D."/>
            <person name="Jung N."/>
            <person name="Uechi K."/>
            <person name="Horii T."/>
            <person name="Iida T."/>
            <person name="Fujita J."/>
            <person name="Nakamura S."/>
        </authorList>
    </citation>
    <scope>NUCLEOTIDE SEQUENCE [LARGE SCALE GENOMIC DNA]</scope>
    <source>
        <strain evidence="2 3">JCM 12687</strain>
        <plasmid evidence="2">pJCM12687</plasmid>
    </source>
</reference>
<evidence type="ECO:0000313" key="3">
    <source>
        <dbReference type="Proteomes" id="UP000467379"/>
    </source>
</evidence>
<organism evidence="2 3">
    <name type="scientific">Mycobacterium branderi</name>
    <dbReference type="NCBI Taxonomy" id="43348"/>
    <lineage>
        <taxon>Bacteria</taxon>
        <taxon>Bacillati</taxon>
        <taxon>Actinomycetota</taxon>
        <taxon>Actinomycetes</taxon>
        <taxon>Mycobacteriales</taxon>
        <taxon>Mycobacteriaceae</taxon>
        <taxon>Mycobacterium</taxon>
    </lineage>
</organism>
<dbReference type="EMBL" id="AP022607">
    <property type="protein sequence ID" value="BBZ15252.1"/>
    <property type="molecule type" value="Genomic_DNA"/>
</dbReference>
<comment type="similarity">
    <text evidence="1">Belongs to the cytochrome P450 family.</text>
</comment>
<dbReference type="Gene3D" id="1.10.630.10">
    <property type="entry name" value="Cytochrome P450"/>
    <property type="match status" value="1"/>
</dbReference>
<dbReference type="Proteomes" id="UP000467379">
    <property type="component" value="Plasmid pJCM12687"/>
</dbReference>
<evidence type="ECO:0000256" key="1">
    <source>
        <dbReference type="ARBA" id="ARBA00010617"/>
    </source>
</evidence>
<evidence type="ECO:0008006" key="4">
    <source>
        <dbReference type="Google" id="ProtNLM"/>
    </source>
</evidence>
<sequence>MSATMHDQRVAFTPRSGASWRDPWPMYAQLREHDPVHHVVPAHAPEKDYWVLSRYADVSAAARDHETFSSAHGLTVDYGEMERLGLTDNPPLVMLDPPQHTTFRRMVAKGFTPKQMVSIEPAVRDFVVERIERLRTRALP</sequence>
<accession>A0ABN6BF60</accession>
<dbReference type="PANTHER" id="PTHR46696:SF4">
    <property type="entry name" value="BIOTIN BIOSYNTHESIS CYTOCHROME P450"/>
    <property type="match status" value="1"/>
</dbReference>
<name>A0ABN6BF60_9MYCO</name>
<evidence type="ECO:0000313" key="2">
    <source>
        <dbReference type="EMBL" id="BBZ15252.1"/>
    </source>
</evidence>
<dbReference type="PANTHER" id="PTHR46696">
    <property type="entry name" value="P450, PUTATIVE (EUROFUNG)-RELATED"/>
    <property type="match status" value="1"/>
</dbReference>